<protein>
    <submittedName>
        <fullName evidence="2">Uncharacterized protein</fullName>
    </submittedName>
</protein>
<comment type="caution">
    <text evidence="2">The sequence shown here is derived from an EMBL/GenBank/DDBJ whole genome shotgun (WGS) entry which is preliminary data.</text>
</comment>
<gene>
    <name evidence="2" type="ORF">DFH08DRAFT_975933</name>
</gene>
<dbReference type="AlphaFoldDB" id="A0AAD6Z440"/>
<organism evidence="2 3">
    <name type="scientific">Mycena albidolilacea</name>
    <dbReference type="NCBI Taxonomy" id="1033008"/>
    <lineage>
        <taxon>Eukaryota</taxon>
        <taxon>Fungi</taxon>
        <taxon>Dikarya</taxon>
        <taxon>Basidiomycota</taxon>
        <taxon>Agaricomycotina</taxon>
        <taxon>Agaricomycetes</taxon>
        <taxon>Agaricomycetidae</taxon>
        <taxon>Agaricales</taxon>
        <taxon>Marasmiineae</taxon>
        <taxon>Mycenaceae</taxon>
        <taxon>Mycena</taxon>
    </lineage>
</organism>
<name>A0AAD6Z440_9AGAR</name>
<reference evidence="2" key="1">
    <citation type="submission" date="2023-03" db="EMBL/GenBank/DDBJ databases">
        <title>Massive genome expansion in bonnet fungi (Mycena s.s.) driven by repeated elements and novel gene families across ecological guilds.</title>
        <authorList>
            <consortium name="Lawrence Berkeley National Laboratory"/>
            <person name="Harder C.B."/>
            <person name="Miyauchi S."/>
            <person name="Viragh M."/>
            <person name="Kuo A."/>
            <person name="Thoen E."/>
            <person name="Andreopoulos B."/>
            <person name="Lu D."/>
            <person name="Skrede I."/>
            <person name="Drula E."/>
            <person name="Henrissat B."/>
            <person name="Morin E."/>
            <person name="Kohler A."/>
            <person name="Barry K."/>
            <person name="LaButti K."/>
            <person name="Morin E."/>
            <person name="Salamov A."/>
            <person name="Lipzen A."/>
            <person name="Mereny Z."/>
            <person name="Hegedus B."/>
            <person name="Baldrian P."/>
            <person name="Stursova M."/>
            <person name="Weitz H."/>
            <person name="Taylor A."/>
            <person name="Grigoriev I.V."/>
            <person name="Nagy L.G."/>
            <person name="Martin F."/>
            <person name="Kauserud H."/>
        </authorList>
    </citation>
    <scope>NUCLEOTIDE SEQUENCE</scope>
    <source>
        <strain evidence="2">CBHHK002</strain>
    </source>
</reference>
<evidence type="ECO:0000313" key="2">
    <source>
        <dbReference type="EMBL" id="KAJ7306685.1"/>
    </source>
</evidence>
<dbReference type="EMBL" id="JARIHO010000092">
    <property type="protein sequence ID" value="KAJ7306685.1"/>
    <property type="molecule type" value="Genomic_DNA"/>
</dbReference>
<keyword evidence="3" id="KW-1185">Reference proteome</keyword>
<evidence type="ECO:0000256" key="1">
    <source>
        <dbReference type="SAM" id="MobiDB-lite"/>
    </source>
</evidence>
<dbReference type="Proteomes" id="UP001218218">
    <property type="component" value="Unassembled WGS sequence"/>
</dbReference>
<proteinExistence type="predicted"/>
<accession>A0AAD6Z440</accession>
<evidence type="ECO:0000313" key="3">
    <source>
        <dbReference type="Proteomes" id="UP001218218"/>
    </source>
</evidence>
<feature type="region of interest" description="Disordered" evidence="1">
    <location>
        <begin position="37"/>
        <end position="61"/>
    </location>
</feature>
<sequence length="109" mass="11644">MTSVSGLTMSAFSIVPEDSGWWREVSGVLVQRFDASEERKDCSAGLTNPAPNQPRIRPESKLQDKCCERTAALDVENTMCRVNRMGSNAGAWDAADGGGALSDVLGLPV</sequence>